<proteinExistence type="predicted"/>
<dbReference type="AlphaFoldDB" id="Q7V5J2"/>
<dbReference type="KEGG" id="pmt:PMT_1566"/>
<organism evidence="1 2">
    <name type="scientific">Prochlorococcus marinus (strain MIT 9313)</name>
    <dbReference type="NCBI Taxonomy" id="74547"/>
    <lineage>
        <taxon>Bacteria</taxon>
        <taxon>Bacillati</taxon>
        <taxon>Cyanobacteriota</taxon>
        <taxon>Cyanophyceae</taxon>
        <taxon>Synechococcales</taxon>
        <taxon>Prochlorococcaceae</taxon>
        <taxon>Prochlorococcus</taxon>
    </lineage>
</organism>
<evidence type="ECO:0000313" key="2">
    <source>
        <dbReference type="Proteomes" id="UP000001423"/>
    </source>
</evidence>
<dbReference type="HOGENOM" id="CLU_1936202_0_0_3"/>
<reference evidence="1 2" key="1">
    <citation type="journal article" date="2003" name="Nature">
        <title>Genome divergence in two Prochlorococcus ecotypes reflects oceanic niche differentiation.</title>
        <authorList>
            <person name="Rocap G."/>
            <person name="Larimer F.W."/>
            <person name="Lamerdin J.E."/>
            <person name="Malfatti S."/>
            <person name="Chain P."/>
            <person name="Ahlgren N.A."/>
            <person name="Arellano A."/>
            <person name="Coleman M."/>
            <person name="Hauser L."/>
            <person name="Hess W.R."/>
            <person name="Johnson Z.I."/>
            <person name="Land M.L."/>
            <person name="Lindell D."/>
            <person name="Post A.F."/>
            <person name="Regala W."/>
            <person name="Shah M."/>
            <person name="Shaw S.L."/>
            <person name="Steglich C."/>
            <person name="Sullivan M.B."/>
            <person name="Ting C.S."/>
            <person name="Tolonen A."/>
            <person name="Webb E.A."/>
            <person name="Zinser E.R."/>
            <person name="Chisholm S.W."/>
        </authorList>
    </citation>
    <scope>NUCLEOTIDE SEQUENCE [LARGE SCALE GENOMIC DNA]</scope>
    <source>
        <strain evidence="2">MIT 9313</strain>
    </source>
</reference>
<gene>
    <name evidence="1" type="ordered locus">PMT_1566</name>
</gene>
<name>Q7V5J2_PROMM</name>
<dbReference type="EMBL" id="BX548175">
    <property type="protein sequence ID" value="CAE21741.1"/>
    <property type="molecule type" value="Genomic_DNA"/>
</dbReference>
<accession>Q7V5J2</accession>
<evidence type="ECO:0000313" key="1">
    <source>
        <dbReference type="EMBL" id="CAE21741.1"/>
    </source>
</evidence>
<sequence length="130" mass="14785">MPIGSTSRLCSNRGLAVKKPKLLLGINLDQEKALICLSSDQIMGKTGRTLPHWHKKPPCDDRRKTKILCWSLYPSLDRSRRDGDRISIRANNQLLGISSQARANPYKNLRKMHRRSEIQGDLDWSPIPAN</sequence>
<dbReference type="Proteomes" id="UP000001423">
    <property type="component" value="Chromosome"/>
</dbReference>
<protein>
    <submittedName>
        <fullName evidence="1">Uncharacterized protein</fullName>
    </submittedName>
</protein>
<keyword evidence="2" id="KW-1185">Reference proteome</keyword>